<feature type="domain" description="Peptidase M16 C-terminal" evidence="2">
    <location>
        <begin position="178"/>
        <end position="353"/>
    </location>
</feature>
<evidence type="ECO:0000259" key="1">
    <source>
        <dbReference type="Pfam" id="PF00675"/>
    </source>
</evidence>
<dbReference type="InterPro" id="IPR011765">
    <property type="entry name" value="Pept_M16_N"/>
</dbReference>
<evidence type="ECO:0000259" key="2">
    <source>
        <dbReference type="Pfam" id="PF05193"/>
    </source>
</evidence>
<accession>A0A8J7HWE0</accession>
<dbReference type="InterPro" id="IPR011249">
    <property type="entry name" value="Metalloenz_LuxS/M16"/>
</dbReference>
<dbReference type="SUPFAM" id="SSF63411">
    <property type="entry name" value="LuxS/MPP-like metallohydrolase"/>
    <property type="match status" value="2"/>
</dbReference>
<feature type="domain" description="Peptidase M16 N-terminal" evidence="1">
    <location>
        <begin position="25"/>
        <end position="170"/>
    </location>
</feature>
<name>A0A8J7HWE0_9NOST</name>
<dbReference type="PANTHER" id="PTHR11851:SF224">
    <property type="entry name" value="PROCESSING PROTEASE"/>
    <property type="match status" value="1"/>
</dbReference>
<dbReference type="GO" id="GO:0046872">
    <property type="term" value="F:metal ion binding"/>
    <property type="evidence" value="ECO:0007669"/>
    <property type="project" value="InterPro"/>
</dbReference>
<proteinExistence type="predicted"/>
<sequence>MTQTVKPSLSHSSIHRTVLNNGIVVLVAENPAADIIAGRIFIRAGSCYEKQEQAGLAYLLSAVMTKGCDGLSSLEIAEQVESVGASLSADTTTDYFLLSLKTVTSDFPEILALSGRILRSPTFPEVQVELERRLALQNIRSQQEQPFTVAFEQMRQVMYQNHPYAMSLLGNEATMSRLTRADLVAYHQTYFRPDNVVISIAGRISQQDAVALVEQVFGDWQIPTQPLPSINLPEIQVQPQHQLKPIQTQQSIVMLGYLGSSVISPDYAPLKLLSTYLGNGLSSRLFVELREKRGLAYEVSAFYPTRLYPGSFVVYMGTAPENTSIALNGLRTEVELLCNTEVSESALQAAKNKILGQYALGKQTNGQIAQIYGWYEILGLGIDFDMKFQELIASVNAQDAMTAACRYLQEPYLSLVGQEEAINNALDS</sequence>
<dbReference type="EMBL" id="JAECZC010000111">
    <property type="protein sequence ID" value="MBH8567131.1"/>
    <property type="molecule type" value="Genomic_DNA"/>
</dbReference>
<organism evidence="3 4">
    <name type="scientific">Amazonocrinis nigriterrae CENA67</name>
    <dbReference type="NCBI Taxonomy" id="2794033"/>
    <lineage>
        <taxon>Bacteria</taxon>
        <taxon>Bacillati</taxon>
        <taxon>Cyanobacteriota</taxon>
        <taxon>Cyanophyceae</taxon>
        <taxon>Nostocales</taxon>
        <taxon>Nostocaceae</taxon>
        <taxon>Amazonocrinis</taxon>
        <taxon>Amazonocrinis nigriterrae</taxon>
    </lineage>
</organism>
<comment type="caution">
    <text evidence="3">The sequence shown here is derived from an EMBL/GenBank/DDBJ whole genome shotgun (WGS) entry which is preliminary data.</text>
</comment>
<dbReference type="Pfam" id="PF00675">
    <property type="entry name" value="Peptidase_M16"/>
    <property type="match status" value="1"/>
</dbReference>
<reference evidence="3 4" key="1">
    <citation type="journal article" date="2021" name="Int. J. Syst. Evol. Microbiol.">
        <title>Amazonocrinis nigriterrae gen. nov., sp. nov., Atlanticothrix silvestris gen. nov., sp. nov. and Dendronalium phyllosphericum gen. nov., sp. nov., nostocacean cyanobacteria from Brazilian environments.</title>
        <authorList>
            <person name="Alvarenga D.O."/>
            <person name="Andreote A.P.D."/>
            <person name="Branco L.H.Z."/>
            <person name="Delbaje E."/>
            <person name="Cruz R.B."/>
            <person name="Varani A.M."/>
            <person name="Fiore M.F."/>
        </authorList>
    </citation>
    <scope>NUCLEOTIDE SEQUENCE [LARGE SCALE GENOMIC DNA]</scope>
    <source>
        <strain evidence="3 4">CENA67</strain>
    </source>
</reference>
<gene>
    <name evidence="3" type="ORF">I8748_34130</name>
</gene>
<dbReference type="AlphaFoldDB" id="A0A8J7HWE0"/>
<dbReference type="InterPro" id="IPR007863">
    <property type="entry name" value="Peptidase_M16_C"/>
</dbReference>
<protein>
    <submittedName>
        <fullName evidence="3">Insulinase family protein</fullName>
    </submittedName>
</protein>
<dbReference type="Proteomes" id="UP000632766">
    <property type="component" value="Unassembled WGS sequence"/>
</dbReference>
<dbReference type="Gene3D" id="3.30.830.10">
    <property type="entry name" value="Metalloenzyme, LuxS/M16 peptidase-like"/>
    <property type="match status" value="2"/>
</dbReference>
<evidence type="ECO:0000313" key="3">
    <source>
        <dbReference type="EMBL" id="MBH8567131.1"/>
    </source>
</evidence>
<dbReference type="Pfam" id="PF05193">
    <property type="entry name" value="Peptidase_M16_C"/>
    <property type="match status" value="1"/>
</dbReference>
<dbReference type="InterPro" id="IPR050361">
    <property type="entry name" value="MPP/UQCRC_Complex"/>
</dbReference>
<dbReference type="RefSeq" id="WP_198128928.1">
    <property type="nucleotide sequence ID" value="NZ_JAECZC010000111.1"/>
</dbReference>
<keyword evidence="4" id="KW-1185">Reference proteome</keyword>
<dbReference type="PANTHER" id="PTHR11851">
    <property type="entry name" value="METALLOPROTEASE"/>
    <property type="match status" value="1"/>
</dbReference>
<evidence type="ECO:0000313" key="4">
    <source>
        <dbReference type="Proteomes" id="UP000632766"/>
    </source>
</evidence>